<accession>A0A0S7WJQ1</accession>
<dbReference type="CDD" id="cd06089">
    <property type="entry name" value="KOW_RPL26"/>
    <property type="match status" value="1"/>
</dbReference>
<evidence type="ECO:0000313" key="9">
    <source>
        <dbReference type="Proteomes" id="UP000051124"/>
    </source>
</evidence>
<dbReference type="Pfam" id="PF00467">
    <property type="entry name" value="KOW"/>
    <property type="match status" value="1"/>
</dbReference>
<evidence type="ECO:0000256" key="4">
    <source>
        <dbReference type="ARBA" id="ARBA00035206"/>
    </source>
</evidence>
<dbReference type="InterPro" id="IPR014722">
    <property type="entry name" value="Rib_uL2_dom2"/>
</dbReference>
<dbReference type="Proteomes" id="UP000051124">
    <property type="component" value="Unassembled WGS sequence"/>
</dbReference>
<comment type="function">
    <text evidence="5">One of two assembly initiator proteins, it binds directly to the 5'-end of the 23S rRNA, where it nucleates assembly of the 50S subunit.</text>
</comment>
<name>A0A0S7WJQ1_UNCT6</name>
<gene>
    <name evidence="5" type="primary">rplX</name>
    <name evidence="8" type="ORF">AMJ40_02945</name>
</gene>
<protein>
    <recommendedName>
        <fullName evidence="4 5">Large ribosomal subunit protein uL24</fullName>
    </recommendedName>
</protein>
<evidence type="ECO:0000256" key="3">
    <source>
        <dbReference type="ARBA" id="ARBA00023274"/>
    </source>
</evidence>
<evidence type="ECO:0000256" key="6">
    <source>
        <dbReference type="RuleBase" id="RU003477"/>
    </source>
</evidence>
<dbReference type="InterPro" id="IPR008991">
    <property type="entry name" value="Translation_prot_SH3-like_sf"/>
</dbReference>
<keyword evidence="2 5" id="KW-0689">Ribosomal protein</keyword>
<dbReference type="AlphaFoldDB" id="A0A0S7WJQ1"/>
<dbReference type="PANTHER" id="PTHR12903">
    <property type="entry name" value="MITOCHONDRIAL RIBOSOMAL PROTEIN L24"/>
    <property type="match status" value="1"/>
</dbReference>
<comment type="similarity">
    <text evidence="1 5 6">Belongs to the universal ribosomal protein uL24 family.</text>
</comment>
<dbReference type="Gene3D" id="2.30.30.30">
    <property type="match status" value="1"/>
</dbReference>
<dbReference type="NCBIfam" id="TIGR01079">
    <property type="entry name" value="rplX_bact"/>
    <property type="match status" value="1"/>
</dbReference>
<dbReference type="GO" id="GO:0019843">
    <property type="term" value="F:rRNA binding"/>
    <property type="evidence" value="ECO:0007669"/>
    <property type="project" value="UniProtKB-UniRule"/>
</dbReference>
<comment type="caution">
    <text evidence="8">The sequence shown here is derived from an EMBL/GenBank/DDBJ whole genome shotgun (WGS) entry which is preliminary data.</text>
</comment>
<reference evidence="8 9" key="1">
    <citation type="journal article" date="2015" name="Microbiome">
        <title>Genomic resolution of linkages in carbon, nitrogen, and sulfur cycling among widespread estuary sediment bacteria.</title>
        <authorList>
            <person name="Baker B.J."/>
            <person name="Lazar C.S."/>
            <person name="Teske A.P."/>
            <person name="Dick G.J."/>
        </authorList>
    </citation>
    <scope>NUCLEOTIDE SEQUENCE [LARGE SCALE GENOMIC DNA]</scope>
    <source>
        <strain evidence="8">DG_26</strain>
    </source>
</reference>
<dbReference type="InterPro" id="IPR003256">
    <property type="entry name" value="Ribosomal_uL24"/>
</dbReference>
<comment type="subunit">
    <text evidence="5">Part of the 50S ribosomal subunit.</text>
</comment>
<dbReference type="InterPro" id="IPR005825">
    <property type="entry name" value="Ribosomal_uL24_CS"/>
</dbReference>
<dbReference type="InterPro" id="IPR057264">
    <property type="entry name" value="Ribosomal_uL24_C"/>
</dbReference>
<dbReference type="InterPro" id="IPR041988">
    <property type="entry name" value="Ribosomal_uL24_KOW"/>
</dbReference>
<proteinExistence type="inferred from homology"/>
<evidence type="ECO:0000256" key="1">
    <source>
        <dbReference type="ARBA" id="ARBA00010618"/>
    </source>
</evidence>
<dbReference type="HAMAP" id="MF_01326_B">
    <property type="entry name" value="Ribosomal_uL24_B"/>
    <property type="match status" value="1"/>
</dbReference>
<dbReference type="GO" id="GO:1990904">
    <property type="term" value="C:ribonucleoprotein complex"/>
    <property type="evidence" value="ECO:0007669"/>
    <property type="project" value="UniProtKB-KW"/>
</dbReference>
<dbReference type="Pfam" id="PF17136">
    <property type="entry name" value="ribosomal_L24"/>
    <property type="match status" value="1"/>
</dbReference>
<dbReference type="GO" id="GO:0003735">
    <property type="term" value="F:structural constituent of ribosome"/>
    <property type="evidence" value="ECO:0007669"/>
    <property type="project" value="InterPro"/>
</dbReference>
<dbReference type="PROSITE" id="PS01108">
    <property type="entry name" value="RIBOSOMAL_L24"/>
    <property type="match status" value="1"/>
</dbReference>
<evidence type="ECO:0000256" key="5">
    <source>
        <dbReference type="HAMAP-Rule" id="MF_01326"/>
    </source>
</evidence>
<keyword evidence="3 5" id="KW-0687">Ribonucleoprotein</keyword>
<feature type="domain" description="KOW" evidence="7">
    <location>
        <begin position="2"/>
        <end position="29"/>
    </location>
</feature>
<dbReference type="InterPro" id="IPR005824">
    <property type="entry name" value="KOW"/>
</dbReference>
<evidence type="ECO:0000259" key="7">
    <source>
        <dbReference type="SMART" id="SM00739"/>
    </source>
</evidence>
<dbReference type="EMBL" id="LIZT01000022">
    <property type="protein sequence ID" value="KPJ50407.1"/>
    <property type="molecule type" value="Genomic_DNA"/>
</dbReference>
<comment type="function">
    <text evidence="5">One of the proteins that surrounds the polypeptide exit tunnel on the outside of the subunit.</text>
</comment>
<evidence type="ECO:0000313" key="8">
    <source>
        <dbReference type="EMBL" id="KPJ50407.1"/>
    </source>
</evidence>
<dbReference type="GO" id="GO:0006412">
    <property type="term" value="P:translation"/>
    <property type="evidence" value="ECO:0007669"/>
    <property type="project" value="UniProtKB-UniRule"/>
</dbReference>
<keyword evidence="5" id="KW-0694">RNA-binding</keyword>
<organism evidence="8 9">
    <name type="scientific">candidate division TA06 bacterium DG_26</name>
    <dbReference type="NCBI Taxonomy" id="1703771"/>
    <lineage>
        <taxon>Bacteria</taxon>
        <taxon>Bacteria division TA06</taxon>
    </lineage>
</organism>
<dbReference type="SMART" id="SM00739">
    <property type="entry name" value="KOW"/>
    <property type="match status" value="1"/>
</dbReference>
<dbReference type="SUPFAM" id="SSF50104">
    <property type="entry name" value="Translation proteins SH3-like domain"/>
    <property type="match status" value="1"/>
</dbReference>
<dbReference type="GO" id="GO:0005840">
    <property type="term" value="C:ribosome"/>
    <property type="evidence" value="ECO:0007669"/>
    <property type="project" value="UniProtKB-KW"/>
</dbReference>
<evidence type="ECO:0000256" key="2">
    <source>
        <dbReference type="ARBA" id="ARBA00022980"/>
    </source>
</evidence>
<keyword evidence="5" id="KW-0699">rRNA-binding</keyword>
<sequence length="104" mass="11351">MRIKKGDSVLVISGDEKGGKGKVLKIFPKSGQVIVEGVNFVKKHFRGRKTGEQSRIVTKEAPVHISSVALVCPKCGQSTRVAKMKLQDGRRARVCKKCGEMIEG</sequence>